<dbReference type="Proteomes" id="UP000195437">
    <property type="component" value="Chromosome"/>
</dbReference>
<feature type="binding site" evidence="4">
    <location>
        <position position="126"/>
    </location>
    <ligand>
        <name>Zn(2+)</name>
        <dbReference type="ChEBI" id="CHEBI:29105"/>
    </ligand>
</feature>
<keyword evidence="2" id="KW-0808">Transferase</keyword>
<dbReference type="InterPro" id="IPR003000">
    <property type="entry name" value="Sirtuin"/>
</dbReference>
<evidence type="ECO:0000259" key="5">
    <source>
        <dbReference type="PROSITE" id="PS50305"/>
    </source>
</evidence>
<accession>A0A1Y0ILY4</accession>
<keyword evidence="4" id="KW-0862">Zinc</keyword>
<reference evidence="7" key="1">
    <citation type="submission" date="2017-05" db="EMBL/GenBank/DDBJ databases">
        <authorList>
            <person name="Sung H."/>
        </authorList>
    </citation>
    <scope>NUCLEOTIDE SEQUENCE [LARGE SCALE GENOMIC DNA]</scope>
    <source>
        <strain evidence="7">AR23208</strain>
    </source>
</reference>
<dbReference type="InterPro" id="IPR026591">
    <property type="entry name" value="Sirtuin_cat_small_dom_sf"/>
</dbReference>
<gene>
    <name evidence="6" type="ORF">CBW65_11485</name>
</gene>
<feature type="binding site" evidence="4">
    <location>
        <position position="144"/>
    </location>
    <ligand>
        <name>Zn(2+)</name>
        <dbReference type="ChEBI" id="CHEBI:29105"/>
    </ligand>
</feature>
<dbReference type="Gene3D" id="3.30.1600.10">
    <property type="entry name" value="SIR2/SIRT2 'Small Domain"/>
    <property type="match status" value="1"/>
</dbReference>
<dbReference type="PANTHER" id="PTHR11085">
    <property type="entry name" value="NAD-DEPENDENT PROTEIN DEACYLASE SIRTUIN-5, MITOCHONDRIAL-RELATED"/>
    <property type="match status" value="1"/>
</dbReference>
<dbReference type="InterPro" id="IPR029035">
    <property type="entry name" value="DHS-like_NAD/FAD-binding_dom"/>
</dbReference>
<evidence type="ECO:0000256" key="4">
    <source>
        <dbReference type="PROSITE-ProRule" id="PRU00236"/>
    </source>
</evidence>
<dbReference type="GO" id="GO:0070403">
    <property type="term" value="F:NAD+ binding"/>
    <property type="evidence" value="ECO:0007669"/>
    <property type="project" value="InterPro"/>
</dbReference>
<evidence type="ECO:0000256" key="2">
    <source>
        <dbReference type="ARBA" id="ARBA00022679"/>
    </source>
</evidence>
<feature type="active site" description="Proton acceptor" evidence="4">
    <location>
        <position position="118"/>
    </location>
</feature>
<dbReference type="EMBL" id="CP021434">
    <property type="protein sequence ID" value="ARU61562.1"/>
    <property type="molecule type" value="Genomic_DNA"/>
</dbReference>
<feature type="binding site" evidence="4">
    <location>
        <position position="147"/>
    </location>
    <ligand>
        <name>Zn(2+)</name>
        <dbReference type="ChEBI" id="CHEBI:29105"/>
    </ligand>
</feature>
<dbReference type="Pfam" id="PF02146">
    <property type="entry name" value="SIR2"/>
    <property type="match status" value="1"/>
</dbReference>
<keyword evidence="4" id="KW-0479">Metal-binding</keyword>
<sequence>MSEIQTLARWIKESSFTVALTGAGMSTESGIPDFRSQSGWWNNIDPATVATVEALEENYELFQQFYASRMQGLRACTPHRGHAILAEWEQRGFLHSVATQNVDGFHQQAGSRNVYELHGSIRTVRCSTCDDQTELEDFLAGKACPHCKGRLRPDVVLFGEMLPQEPWQRALADIRSAELVIVIGTSLQVYPVAQLPLMTQGRVAILNYEPTAQDDHFELVIHGKAGELLQQINSQI</sequence>
<proteinExistence type="predicted"/>
<dbReference type="GO" id="GO:0017136">
    <property type="term" value="F:histone deacetylase activity, NAD-dependent"/>
    <property type="evidence" value="ECO:0007669"/>
    <property type="project" value="TreeGrafter"/>
</dbReference>
<keyword evidence="7" id="KW-1185">Reference proteome</keyword>
<dbReference type="AlphaFoldDB" id="A0A1Y0ILY4"/>
<evidence type="ECO:0000256" key="3">
    <source>
        <dbReference type="ARBA" id="ARBA00023027"/>
    </source>
</evidence>
<evidence type="ECO:0000313" key="7">
    <source>
        <dbReference type="Proteomes" id="UP000195437"/>
    </source>
</evidence>
<dbReference type="PANTHER" id="PTHR11085:SF10">
    <property type="entry name" value="NAD-DEPENDENT PROTEIN DEACYLASE SIRTUIN-5, MITOCHONDRIAL-RELATED"/>
    <property type="match status" value="1"/>
</dbReference>
<evidence type="ECO:0000313" key="6">
    <source>
        <dbReference type="EMBL" id="ARU61562.1"/>
    </source>
</evidence>
<dbReference type="OrthoDB" id="9800582at2"/>
<dbReference type="GO" id="GO:0046872">
    <property type="term" value="F:metal ion binding"/>
    <property type="evidence" value="ECO:0007669"/>
    <property type="project" value="UniProtKB-KW"/>
</dbReference>
<dbReference type="CDD" id="cd01407">
    <property type="entry name" value="SIR2-fam"/>
    <property type="match status" value="1"/>
</dbReference>
<evidence type="ECO:0000256" key="1">
    <source>
        <dbReference type="ARBA" id="ARBA00012928"/>
    </source>
</evidence>
<dbReference type="InterPro" id="IPR026590">
    <property type="entry name" value="Ssirtuin_cat_dom"/>
</dbReference>
<feature type="domain" description="Deacetylase sirtuin-type" evidence="5">
    <location>
        <begin position="1"/>
        <end position="236"/>
    </location>
</feature>
<dbReference type="EC" id="2.3.1.286" evidence="1"/>
<dbReference type="RefSeq" id="WP_087456941.1">
    <property type="nucleotide sequence ID" value="NZ_CP021434.1"/>
</dbReference>
<organism evidence="6 7">
    <name type="scientific">Tumebacillus avium</name>
    <dbReference type="NCBI Taxonomy" id="1903704"/>
    <lineage>
        <taxon>Bacteria</taxon>
        <taxon>Bacillati</taxon>
        <taxon>Bacillota</taxon>
        <taxon>Bacilli</taxon>
        <taxon>Bacillales</taxon>
        <taxon>Alicyclobacillaceae</taxon>
        <taxon>Tumebacillus</taxon>
    </lineage>
</organism>
<dbReference type="InterPro" id="IPR050134">
    <property type="entry name" value="NAD-dep_sirtuin_deacylases"/>
</dbReference>
<dbReference type="Gene3D" id="3.40.50.1220">
    <property type="entry name" value="TPP-binding domain"/>
    <property type="match status" value="1"/>
</dbReference>
<dbReference type="SUPFAM" id="SSF52467">
    <property type="entry name" value="DHS-like NAD/FAD-binding domain"/>
    <property type="match status" value="1"/>
</dbReference>
<feature type="binding site" evidence="4">
    <location>
        <position position="129"/>
    </location>
    <ligand>
        <name>Zn(2+)</name>
        <dbReference type="ChEBI" id="CHEBI:29105"/>
    </ligand>
</feature>
<dbReference type="NCBIfam" id="NF001753">
    <property type="entry name" value="PRK00481.1-3"/>
    <property type="match status" value="1"/>
</dbReference>
<keyword evidence="3" id="KW-0520">NAD</keyword>
<dbReference type="PROSITE" id="PS50305">
    <property type="entry name" value="SIRTUIN"/>
    <property type="match status" value="1"/>
</dbReference>
<name>A0A1Y0ILY4_9BACL</name>
<protein>
    <recommendedName>
        <fullName evidence="1">protein acetyllysine N-acetyltransferase</fullName>
        <ecNumber evidence="1">2.3.1.286</ecNumber>
    </recommendedName>
</protein>
<dbReference type="KEGG" id="tum:CBW65_11485"/>